<evidence type="ECO:0000313" key="9">
    <source>
        <dbReference type="EMBL" id="KIU21746.1"/>
    </source>
</evidence>
<dbReference type="PANTHER" id="PTHR30561">
    <property type="entry name" value="SMR FAMILY PROTON-DEPENDENT DRUG EFFLUX TRANSPORTER SUGE"/>
    <property type="match status" value="1"/>
</dbReference>
<evidence type="ECO:0000256" key="1">
    <source>
        <dbReference type="ARBA" id="ARBA00004651"/>
    </source>
</evidence>
<name>A0A0D1M103_9LACO</name>
<evidence type="ECO:0000313" key="17">
    <source>
        <dbReference type="Proteomes" id="UP000320012"/>
    </source>
</evidence>
<protein>
    <submittedName>
        <fullName evidence="8">Multidrug resistance protein YkkC</fullName>
    </submittedName>
    <submittedName>
        <fullName evidence="11">QacE family quaternary ammonium compound efflux SMR transporter</fullName>
    </submittedName>
    <submittedName>
        <fullName evidence="9">YkkC_2 protein</fullName>
    </submittedName>
</protein>
<dbReference type="EMBL" id="NDXJ01000015">
    <property type="protein sequence ID" value="OSP88870.1"/>
    <property type="molecule type" value="Genomic_DNA"/>
</dbReference>
<feature type="transmembrane region" description="Helical" evidence="7">
    <location>
        <begin position="29"/>
        <end position="47"/>
    </location>
</feature>
<feature type="transmembrane region" description="Helical" evidence="7">
    <location>
        <begin position="84"/>
        <end position="104"/>
    </location>
</feature>
<dbReference type="PATRIC" id="fig|137591.24.peg.1397"/>
<reference evidence="13 14" key="1">
    <citation type="journal article" date="2015" name="Microbiology (Mosc.)">
        <title>Genomics of the Weissella cibaria species with an examination of its metabolic traits.</title>
        <authorList>
            <person name="Lynch K.M."/>
            <person name="Lucid A."/>
            <person name="Arendt E.K."/>
            <person name="Sleator R.D."/>
            <person name="Lucey B."/>
            <person name="Coffey A."/>
        </authorList>
    </citation>
    <scope>NUCLEOTIDE SEQUENCE [LARGE SCALE GENOMIC DNA]</scope>
    <source>
        <strain evidence="10 14">AB3b</strain>
        <strain evidence="9 13">MG1</strain>
    </source>
</reference>
<dbReference type="Proteomes" id="UP000032287">
    <property type="component" value="Unassembled WGS sequence"/>
</dbReference>
<dbReference type="PANTHER" id="PTHR30561:SF7">
    <property type="entry name" value="GUANIDINIUM EFFLUX SYSTEM SUBUNIT GDNC-RELATED"/>
    <property type="match status" value="1"/>
</dbReference>
<keyword evidence="3 6" id="KW-0812">Transmembrane</keyword>
<keyword evidence="2" id="KW-1003">Cell membrane</keyword>
<dbReference type="GO" id="GO:0022857">
    <property type="term" value="F:transmembrane transporter activity"/>
    <property type="evidence" value="ECO:0007669"/>
    <property type="project" value="InterPro"/>
</dbReference>
<dbReference type="InterPro" id="IPR000390">
    <property type="entry name" value="Small_drug/metabolite_transptr"/>
</dbReference>
<evidence type="ECO:0000256" key="2">
    <source>
        <dbReference type="ARBA" id="ARBA00022475"/>
    </source>
</evidence>
<comment type="subcellular location">
    <subcellularLocation>
        <location evidence="1 6">Cell membrane</location>
        <topology evidence="1 6">Multi-pass membrane protein</topology>
    </subcellularLocation>
</comment>
<dbReference type="GeneID" id="66963069"/>
<dbReference type="eggNOG" id="COG2076">
    <property type="taxonomic scope" value="Bacteria"/>
</dbReference>
<evidence type="ECO:0000256" key="3">
    <source>
        <dbReference type="ARBA" id="ARBA00022692"/>
    </source>
</evidence>
<dbReference type="EMBL" id="JWHT01000034">
    <property type="protein sequence ID" value="KIU23417.1"/>
    <property type="molecule type" value="Genomic_DNA"/>
</dbReference>
<keyword evidence="13" id="KW-1185">Reference proteome</keyword>
<evidence type="ECO:0000256" key="6">
    <source>
        <dbReference type="RuleBase" id="RU003942"/>
    </source>
</evidence>
<evidence type="ECO:0000313" key="13">
    <source>
        <dbReference type="Proteomes" id="UP000032287"/>
    </source>
</evidence>
<gene>
    <name evidence="9" type="primary">ykkC_2</name>
    <name evidence="10" type="ORF">ab3b_01428</name>
    <name evidence="8" type="ORF">B6254_0384</name>
    <name evidence="11" type="ORF">B9D04_09775</name>
    <name evidence="12" type="ORF">FO435_02105</name>
    <name evidence="9" type="ORF">QX99_00433</name>
</gene>
<dbReference type="SUPFAM" id="SSF103481">
    <property type="entry name" value="Multidrug resistance efflux transporter EmrE"/>
    <property type="match status" value="1"/>
</dbReference>
<dbReference type="STRING" id="137591.AO080_00070"/>
<dbReference type="Proteomes" id="UP000032289">
    <property type="component" value="Unassembled WGS sequence"/>
</dbReference>
<comment type="similarity">
    <text evidence="6">Belongs to the drug/metabolite transporter (DMT) superfamily. Small multidrug resistance (SMR) (TC 2.A.7.1) family.</text>
</comment>
<reference evidence="8 16" key="3">
    <citation type="submission" date="2017-04" db="EMBL/GenBank/DDBJ databases">
        <title>Weissella cibaria strain m2 complete genome.</title>
        <authorList>
            <person name="Pan Q."/>
            <person name="Tan M."/>
            <person name="Yao F."/>
            <person name="Su S."/>
        </authorList>
    </citation>
    <scope>NUCLEOTIDE SEQUENCE [LARGE SCALE GENOMIC DNA]</scope>
    <source>
        <strain evidence="8 16">M2</strain>
    </source>
</reference>
<dbReference type="Proteomes" id="UP000320012">
    <property type="component" value="Unassembled WGS sequence"/>
</dbReference>
<evidence type="ECO:0000313" key="8">
    <source>
        <dbReference type="EMBL" id="AWF94817.1"/>
    </source>
</evidence>
<dbReference type="Pfam" id="PF00893">
    <property type="entry name" value="Multi_Drug_Res"/>
    <property type="match status" value="1"/>
</dbReference>
<feature type="transmembrane region" description="Helical" evidence="7">
    <location>
        <begin position="59"/>
        <end position="78"/>
    </location>
</feature>
<proteinExistence type="inferred from homology"/>
<dbReference type="InterPro" id="IPR045324">
    <property type="entry name" value="Small_multidrug_res"/>
</dbReference>
<dbReference type="EMBL" id="VNHC01000002">
    <property type="protein sequence ID" value="TVV26774.1"/>
    <property type="molecule type" value="Genomic_DNA"/>
</dbReference>
<organism evidence="9 13">
    <name type="scientific">Weissella cibaria</name>
    <dbReference type="NCBI Taxonomy" id="137591"/>
    <lineage>
        <taxon>Bacteria</taxon>
        <taxon>Bacillati</taxon>
        <taxon>Bacillota</taxon>
        <taxon>Bacilli</taxon>
        <taxon>Lactobacillales</taxon>
        <taxon>Lactobacillaceae</taxon>
        <taxon>Weissella</taxon>
    </lineage>
</organism>
<evidence type="ECO:0000313" key="14">
    <source>
        <dbReference type="Proteomes" id="UP000032289"/>
    </source>
</evidence>
<keyword evidence="4 7" id="KW-1133">Transmembrane helix</keyword>
<dbReference type="EMBL" id="CP020928">
    <property type="protein sequence ID" value="AWF94817.1"/>
    <property type="molecule type" value="Genomic_DNA"/>
</dbReference>
<evidence type="ECO:0000313" key="10">
    <source>
        <dbReference type="EMBL" id="KIU23417.1"/>
    </source>
</evidence>
<sequence>MLKNPWLKIILAIGFEDGWVVGIKHAHTPLMWVATLIALGLSMLLFLTASEQLPVGTAYAVFVGLGTVATVVTGWVAFGDGMTIAELVFLVILLGGIIGLKLLAEEKA</sequence>
<evidence type="ECO:0000256" key="4">
    <source>
        <dbReference type="ARBA" id="ARBA00022989"/>
    </source>
</evidence>
<reference evidence="11 15" key="2">
    <citation type="submission" date="2017-04" db="EMBL/GenBank/DDBJ databases">
        <title>The genome sequence of Weissella cibaria isolated from wild Drosophila.</title>
        <authorList>
            <person name="Ricks N.J."/>
            <person name="Carroll C."/>
            <person name="Walters A."/>
            <person name="Newell P.D."/>
            <person name="Chaston J.M."/>
        </authorList>
    </citation>
    <scope>NUCLEOTIDE SEQUENCE [LARGE SCALE GENOMIC DNA]</scope>
    <source>
        <strain evidence="11 15">DmW_103</strain>
    </source>
</reference>
<accession>A0A0D1M103</accession>
<dbReference type="AlphaFoldDB" id="A0A0D1M103"/>
<evidence type="ECO:0000313" key="15">
    <source>
        <dbReference type="Proteomes" id="UP000193588"/>
    </source>
</evidence>
<dbReference type="RefSeq" id="WP_010371283.1">
    <property type="nucleotide sequence ID" value="NZ_BJEF01000005.1"/>
</dbReference>
<evidence type="ECO:0000256" key="5">
    <source>
        <dbReference type="ARBA" id="ARBA00023136"/>
    </source>
</evidence>
<dbReference type="Proteomes" id="UP000244870">
    <property type="component" value="Chromosome"/>
</dbReference>
<keyword evidence="5 7" id="KW-0472">Membrane</keyword>
<evidence type="ECO:0000256" key="7">
    <source>
        <dbReference type="SAM" id="Phobius"/>
    </source>
</evidence>
<reference evidence="12 17" key="4">
    <citation type="submission" date="2019-07" db="EMBL/GenBank/DDBJ databases">
        <title>Genome sequence of Weissella cibaria GK1.</title>
        <authorList>
            <person name="Choi H.-J."/>
        </authorList>
    </citation>
    <scope>NUCLEOTIDE SEQUENCE [LARGE SCALE GENOMIC DNA]</scope>
    <source>
        <strain evidence="12 17">GK1</strain>
    </source>
</reference>
<dbReference type="GO" id="GO:0005886">
    <property type="term" value="C:plasma membrane"/>
    <property type="evidence" value="ECO:0007669"/>
    <property type="project" value="UniProtKB-SubCell"/>
</dbReference>
<dbReference type="KEGG" id="wcb:AO080_00070"/>
<evidence type="ECO:0000313" key="11">
    <source>
        <dbReference type="EMBL" id="OSP88870.1"/>
    </source>
</evidence>
<dbReference type="Gene3D" id="1.10.3730.20">
    <property type="match status" value="1"/>
</dbReference>
<dbReference type="OrthoDB" id="2168659at2"/>
<evidence type="ECO:0000313" key="12">
    <source>
        <dbReference type="EMBL" id="TVV26774.1"/>
    </source>
</evidence>
<evidence type="ECO:0000313" key="16">
    <source>
        <dbReference type="Proteomes" id="UP000244870"/>
    </source>
</evidence>
<dbReference type="Proteomes" id="UP000193588">
    <property type="component" value="Unassembled WGS sequence"/>
</dbReference>
<dbReference type="EMBL" id="JWHU01000006">
    <property type="protein sequence ID" value="KIU21746.1"/>
    <property type="molecule type" value="Genomic_DNA"/>
</dbReference>
<dbReference type="InterPro" id="IPR037185">
    <property type="entry name" value="EmrE-like"/>
</dbReference>